<dbReference type="InterPro" id="IPR002035">
    <property type="entry name" value="VWF_A"/>
</dbReference>
<accession>A0A812LCS7</accession>
<dbReference type="InterPro" id="IPR015940">
    <property type="entry name" value="UBA"/>
</dbReference>
<dbReference type="SMART" id="SM00327">
    <property type="entry name" value="VWA"/>
    <property type="match status" value="1"/>
</dbReference>
<dbReference type="PANTHER" id="PTHR10579">
    <property type="entry name" value="CALCIUM-ACTIVATED CHLORIDE CHANNEL REGULATOR"/>
    <property type="match status" value="1"/>
</dbReference>
<dbReference type="PROSITE" id="PS50234">
    <property type="entry name" value="VWFA"/>
    <property type="match status" value="1"/>
</dbReference>
<dbReference type="Gene3D" id="1.10.8.10">
    <property type="entry name" value="DNA helicase RuvA subunit, C-terminal domain"/>
    <property type="match status" value="1"/>
</dbReference>
<evidence type="ECO:0000259" key="2">
    <source>
        <dbReference type="PROSITE" id="PS50234"/>
    </source>
</evidence>
<dbReference type="InterPro" id="IPR051266">
    <property type="entry name" value="CLCR"/>
</dbReference>
<dbReference type="SUPFAM" id="SSF53300">
    <property type="entry name" value="vWA-like"/>
    <property type="match status" value="1"/>
</dbReference>
<dbReference type="Pfam" id="PF14624">
    <property type="entry name" value="Vwaint"/>
    <property type="match status" value="1"/>
</dbReference>
<sequence>MSLQMSLNACAFQSEGTVVHLSAASSDLRQRLGADICLVIDVSGSMQLPATVKDREGAELSILDVVVHSCRAVIQTLTESDRIGIVTYSDRAQTVLPLTLMDGIGKSEAEEGLSKLRADGQTNLWDGLHTGLEMLRSGERSGSMASVLLLTDGVPNVEPAGGHLAALEDYRRTGGGKLPCALHTFGFGYELDSHLLDDLACMGGGLYVFIPDAGFVGTALVNCSANAVTAAGHNAELVLHLEGTVHLEHCFGYPVQQEADGVCRIHLGSIQLGQTKDVVLRVAGPSTGKLLRVELSYDGPDEFGHAEAEVWASEMPVSAECRIQCCRLQLVEVLSGLLQSEHAEASGASAFLEELRHIQGEVEDDRLAGIVDDVSGQVAEAVSRQDWYESWGKHYLRSLSRAHLAQLCNNFKDPGVQPYGGDLFREVRDAADDIFLTIPAPNPAAFDNVEALKALGFEEAEVRRALDYAYNDVSTAATFLMEGFPVHRPPPAHGAGSPSPTAVDMSVYYDASGG</sequence>
<keyword evidence="4" id="KW-1185">Reference proteome</keyword>
<gene>
    <name evidence="3" type="primary">Itih3</name>
    <name evidence="3" type="ORF">SNEC2469_LOCUS4688</name>
</gene>
<protein>
    <submittedName>
        <fullName evidence="3">Itih3 protein</fullName>
    </submittedName>
</protein>
<organism evidence="3 4">
    <name type="scientific">Symbiodinium necroappetens</name>
    <dbReference type="NCBI Taxonomy" id="1628268"/>
    <lineage>
        <taxon>Eukaryota</taxon>
        <taxon>Sar</taxon>
        <taxon>Alveolata</taxon>
        <taxon>Dinophyceae</taxon>
        <taxon>Suessiales</taxon>
        <taxon>Symbiodiniaceae</taxon>
        <taxon>Symbiodinium</taxon>
    </lineage>
</organism>
<dbReference type="Pfam" id="PF00092">
    <property type="entry name" value="VWA"/>
    <property type="match status" value="1"/>
</dbReference>
<dbReference type="PANTHER" id="PTHR10579:SF156">
    <property type="entry name" value="VWFA DOMAIN-CONTAINING PROTEIN"/>
    <property type="match status" value="1"/>
</dbReference>
<dbReference type="PROSITE" id="PS50030">
    <property type="entry name" value="UBA"/>
    <property type="match status" value="1"/>
</dbReference>
<dbReference type="AlphaFoldDB" id="A0A812LCS7"/>
<reference evidence="3" key="1">
    <citation type="submission" date="2021-02" db="EMBL/GenBank/DDBJ databases">
        <authorList>
            <person name="Dougan E. K."/>
            <person name="Rhodes N."/>
            <person name="Thang M."/>
            <person name="Chan C."/>
        </authorList>
    </citation>
    <scope>NUCLEOTIDE SEQUENCE</scope>
</reference>
<dbReference type="Pfam" id="PF00627">
    <property type="entry name" value="UBA"/>
    <property type="match status" value="1"/>
</dbReference>
<evidence type="ECO:0000259" key="1">
    <source>
        <dbReference type="PROSITE" id="PS50030"/>
    </source>
</evidence>
<name>A0A812LCS7_9DINO</name>
<dbReference type="OrthoDB" id="426324at2759"/>
<dbReference type="EMBL" id="CAJNJA010009253">
    <property type="protein sequence ID" value="CAE7244712.1"/>
    <property type="molecule type" value="Genomic_DNA"/>
</dbReference>
<feature type="domain" description="UBA" evidence="1">
    <location>
        <begin position="440"/>
        <end position="483"/>
    </location>
</feature>
<comment type="caution">
    <text evidence="3">The sequence shown here is derived from an EMBL/GenBank/DDBJ whole genome shotgun (WGS) entry which is preliminary data.</text>
</comment>
<evidence type="ECO:0000313" key="4">
    <source>
        <dbReference type="Proteomes" id="UP000601435"/>
    </source>
</evidence>
<dbReference type="InterPro" id="IPR032838">
    <property type="entry name" value="Vwaint_dom"/>
</dbReference>
<dbReference type="InterPro" id="IPR009060">
    <property type="entry name" value="UBA-like_sf"/>
</dbReference>
<dbReference type="SMART" id="SM00165">
    <property type="entry name" value="UBA"/>
    <property type="match status" value="1"/>
</dbReference>
<evidence type="ECO:0000313" key="3">
    <source>
        <dbReference type="EMBL" id="CAE7244712.1"/>
    </source>
</evidence>
<dbReference type="InterPro" id="IPR036465">
    <property type="entry name" value="vWFA_dom_sf"/>
</dbReference>
<dbReference type="SUPFAM" id="SSF46934">
    <property type="entry name" value="UBA-like"/>
    <property type="match status" value="1"/>
</dbReference>
<feature type="domain" description="VWFA" evidence="2">
    <location>
        <begin position="35"/>
        <end position="209"/>
    </location>
</feature>
<dbReference type="Proteomes" id="UP000601435">
    <property type="component" value="Unassembled WGS sequence"/>
</dbReference>
<dbReference type="Gene3D" id="3.40.50.410">
    <property type="entry name" value="von Willebrand factor, type A domain"/>
    <property type="match status" value="1"/>
</dbReference>
<proteinExistence type="predicted"/>